<keyword evidence="1" id="KW-1133">Transmembrane helix</keyword>
<dbReference type="AlphaFoldDB" id="A0A0F9KB59"/>
<dbReference type="EMBL" id="LAZR01008344">
    <property type="protein sequence ID" value="KKM79374.1"/>
    <property type="molecule type" value="Genomic_DNA"/>
</dbReference>
<accession>A0A0F9KB59</accession>
<reference evidence="2" key="1">
    <citation type="journal article" date="2015" name="Nature">
        <title>Complex archaea that bridge the gap between prokaryotes and eukaryotes.</title>
        <authorList>
            <person name="Spang A."/>
            <person name="Saw J.H."/>
            <person name="Jorgensen S.L."/>
            <person name="Zaremba-Niedzwiedzka K."/>
            <person name="Martijn J."/>
            <person name="Lind A.E."/>
            <person name="van Eijk R."/>
            <person name="Schleper C."/>
            <person name="Guy L."/>
            <person name="Ettema T.J."/>
        </authorList>
    </citation>
    <scope>NUCLEOTIDE SEQUENCE</scope>
</reference>
<keyword evidence="1" id="KW-0812">Transmembrane</keyword>
<comment type="caution">
    <text evidence="2">The sequence shown here is derived from an EMBL/GenBank/DDBJ whole genome shotgun (WGS) entry which is preliminary data.</text>
</comment>
<name>A0A0F9KB59_9ZZZZ</name>
<protein>
    <submittedName>
        <fullName evidence="2">Uncharacterized protein</fullName>
    </submittedName>
</protein>
<proteinExistence type="predicted"/>
<organism evidence="2">
    <name type="scientific">marine sediment metagenome</name>
    <dbReference type="NCBI Taxonomy" id="412755"/>
    <lineage>
        <taxon>unclassified sequences</taxon>
        <taxon>metagenomes</taxon>
        <taxon>ecological metagenomes</taxon>
    </lineage>
</organism>
<sequence length="60" mass="6774">MKYDPKPPKKGCGIDGCGCLLIIYMAIFTIIFIRIYSDRIDTIISPKIEQHERTDSLGAN</sequence>
<evidence type="ECO:0000313" key="2">
    <source>
        <dbReference type="EMBL" id="KKM79374.1"/>
    </source>
</evidence>
<keyword evidence="1" id="KW-0472">Membrane</keyword>
<evidence type="ECO:0000256" key="1">
    <source>
        <dbReference type="SAM" id="Phobius"/>
    </source>
</evidence>
<feature type="transmembrane region" description="Helical" evidence="1">
    <location>
        <begin position="12"/>
        <end position="36"/>
    </location>
</feature>
<gene>
    <name evidence="2" type="ORF">LCGC14_1350500</name>
</gene>